<dbReference type="EMBL" id="OZ034819">
    <property type="protein sequence ID" value="CAL1394075.1"/>
    <property type="molecule type" value="Genomic_DNA"/>
</dbReference>
<sequence length="93" mass="9425">MVVSKRMIVGLETPLRADNEISASAGLGGLSGGSSISIGGSPSTSCKASSLDNLLRSSSCFWMMQDLSSIGGKHALYASIVELGSSEPGSDTN</sequence>
<evidence type="ECO:0000313" key="1">
    <source>
        <dbReference type="EMBL" id="CAL1394075.1"/>
    </source>
</evidence>
<keyword evidence="2" id="KW-1185">Reference proteome</keyword>
<proteinExistence type="predicted"/>
<accession>A0AAV2F8Q8</accession>
<name>A0AAV2F8Q8_9ROSI</name>
<protein>
    <submittedName>
        <fullName evidence="1">Uncharacterized protein</fullName>
    </submittedName>
</protein>
<dbReference type="AlphaFoldDB" id="A0AAV2F8Q8"/>
<reference evidence="1 2" key="1">
    <citation type="submission" date="2024-04" db="EMBL/GenBank/DDBJ databases">
        <authorList>
            <person name="Fracassetti M."/>
        </authorList>
    </citation>
    <scope>NUCLEOTIDE SEQUENCE [LARGE SCALE GENOMIC DNA]</scope>
</reference>
<evidence type="ECO:0000313" key="2">
    <source>
        <dbReference type="Proteomes" id="UP001497516"/>
    </source>
</evidence>
<dbReference type="Proteomes" id="UP001497516">
    <property type="component" value="Chromosome 6"/>
</dbReference>
<gene>
    <name evidence="1" type="ORF">LTRI10_LOCUS34599</name>
</gene>
<organism evidence="1 2">
    <name type="scientific">Linum trigynum</name>
    <dbReference type="NCBI Taxonomy" id="586398"/>
    <lineage>
        <taxon>Eukaryota</taxon>
        <taxon>Viridiplantae</taxon>
        <taxon>Streptophyta</taxon>
        <taxon>Embryophyta</taxon>
        <taxon>Tracheophyta</taxon>
        <taxon>Spermatophyta</taxon>
        <taxon>Magnoliopsida</taxon>
        <taxon>eudicotyledons</taxon>
        <taxon>Gunneridae</taxon>
        <taxon>Pentapetalae</taxon>
        <taxon>rosids</taxon>
        <taxon>fabids</taxon>
        <taxon>Malpighiales</taxon>
        <taxon>Linaceae</taxon>
        <taxon>Linum</taxon>
    </lineage>
</organism>